<feature type="non-terminal residue" evidence="1">
    <location>
        <position position="1"/>
    </location>
</feature>
<accession>A0A0F3KA91</accession>
<gene>
    <name evidence="1" type="ORF">VI08_16930</name>
</gene>
<protein>
    <submittedName>
        <fullName evidence="1">Uncharacterized protein</fullName>
    </submittedName>
</protein>
<dbReference type="EMBL" id="JZRB01000045">
    <property type="protein sequence ID" value="KJV28056.1"/>
    <property type="molecule type" value="Genomic_DNA"/>
</dbReference>
<dbReference type="Proteomes" id="UP000033651">
    <property type="component" value="Unassembled WGS sequence"/>
</dbReference>
<reference evidence="1 2" key="1">
    <citation type="submission" date="2015-03" db="EMBL/GenBank/DDBJ databases">
        <title>Draft genome sequence of Luteibacter yeojuensis strain SU11.</title>
        <authorList>
            <person name="Sulaiman J."/>
            <person name="Priya K."/>
            <person name="Chan K.-G."/>
        </authorList>
    </citation>
    <scope>NUCLEOTIDE SEQUENCE [LARGE SCALE GENOMIC DNA]</scope>
    <source>
        <strain evidence="1 2">SU11</strain>
    </source>
</reference>
<dbReference type="AlphaFoldDB" id="A0A0F3KA91"/>
<evidence type="ECO:0000313" key="2">
    <source>
        <dbReference type="Proteomes" id="UP000033651"/>
    </source>
</evidence>
<proteinExistence type="predicted"/>
<dbReference type="RefSeq" id="WP_045830808.1">
    <property type="nucleotide sequence ID" value="NZ_JZRB01000045.1"/>
</dbReference>
<keyword evidence="2" id="KW-1185">Reference proteome</keyword>
<evidence type="ECO:0000313" key="1">
    <source>
        <dbReference type="EMBL" id="KJV28056.1"/>
    </source>
</evidence>
<organism evidence="1 2">
    <name type="scientific">Luteibacter yeojuensis</name>
    <dbReference type="NCBI Taxonomy" id="345309"/>
    <lineage>
        <taxon>Bacteria</taxon>
        <taxon>Pseudomonadati</taxon>
        <taxon>Pseudomonadota</taxon>
        <taxon>Gammaproteobacteria</taxon>
        <taxon>Lysobacterales</taxon>
        <taxon>Rhodanobacteraceae</taxon>
        <taxon>Luteibacter</taxon>
    </lineage>
</organism>
<sequence>SSNAVPATKSGWYLNLSNPLGERVVVTPALDSSSNTVSFSTLIPTANDPCTTSSSGSLIALDGATGTAAYGVSIGTSTYSLGNGYTLAGSRVTGAATSGALSTAASISGGMAYPPGQVNASGATPGYSIPTARRRSWRVLNTGY</sequence>
<name>A0A0F3KA91_9GAMM</name>
<dbReference type="PATRIC" id="fig|345309.4.peg.3165"/>
<comment type="caution">
    <text evidence="1">The sequence shown here is derived from an EMBL/GenBank/DDBJ whole genome shotgun (WGS) entry which is preliminary data.</text>
</comment>